<keyword evidence="10" id="KW-0234">DNA repair</keyword>
<dbReference type="GO" id="GO:0003906">
    <property type="term" value="F:DNA-(apurinic or apyrimidinic site) endonuclease activity"/>
    <property type="evidence" value="ECO:0007669"/>
    <property type="project" value="TreeGrafter"/>
</dbReference>
<dbReference type="InterPro" id="IPR011257">
    <property type="entry name" value="DNA_glycosylase"/>
</dbReference>
<keyword evidence="15" id="KW-0540">Nuclease</keyword>
<dbReference type="SMART" id="SM00525">
    <property type="entry name" value="FES"/>
    <property type="match status" value="1"/>
</dbReference>
<protein>
    <submittedName>
        <fullName evidence="15">Endonuclease III</fullName>
    </submittedName>
</protein>
<reference evidence="15" key="1">
    <citation type="journal article" date="2020" name="mSystems">
        <title>Genome- and Community-Level Interaction Insights into Carbon Utilization and Element Cycling Functions of Hydrothermarchaeota in Hydrothermal Sediment.</title>
        <authorList>
            <person name="Zhou Z."/>
            <person name="Liu Y."/>
            <person name="Xu W."/>
            <person name="Pan J."/>
            <person name="Luo Z.H."/>
            <person name="Li M."/>
        </authorList>
    </citation>
    <scope>NUCLEOTIDE SEQUENCE [LARGE SCALE GENOMIC DNA]</scope>
    <source>
        <strain evidence="14">SpSt-265</strain>
        <strain evidence="15">SpSt-465</strain>
    </source>
</reference>
<evidence type="ECO:0000256" key="11">
    <source>
        <dbReference type="ARBA" id="ARBA00023239"/>
    </source>
</evidence>
<dbReference type="InterPro" id="IPR003651">
    <property type="entry name" value="Endonuclease3_FeS-loop_motif"/>
</dbReference>
<name>A0A7C3IW00_UNCW3</name>
<evidence type="ECO:0000256" key="3">
    <source>
        <dbReference type="ARBA" id="ARBA00022485"/>
    </source>
</evidence>
<evidence type="ECO:0000256" key="6">
    <source>
        <dbReference type="ARBA" id="ARBA00022801"/>
    </source>
</evidence>
<keyword evidence="15" id="KW-0255">Endonuclease</keyword>
<comment type="caution">
    <text evidence="15">The sequence shown here is derived from an EMBL/GenBank/DDBJ whole genome shotgun (WGS) entry which is preliminary data.</text>
</comment>
<evidence type="ECO:0000256" key="12">
    <source>
        <dbReference type="ARBA" id="ARBA00023295"/>
    </source>
</evidence>
<dbReference type="GO" id="GO:0016829">
    <property type="term" value="F:lyase activity"/>
    <property type="evidence" value="ECO:0007669"/>
    <property type="project" value="UniProtKB-KW"/>
</dbReference>
<dbReference type="InterPro" id="IPR023170">
    <property type="entry name" value="HhH_base_excis_C"/>
</dbReference>
<dbReference type="SUPFAM" id="SSF48150">
    <property type="entry name" value="DNA-glycosylase"/>
    <property type="match status" value="1"/>
</dbReference>
<evidence type="ECO:0000256" key="2">
    <source>
        <dbReference type="ARBA" id="ARBA00008343"/>
    </source>
</evidence>
<dbReference type="InterPro" id="IPR004036">
    <property type="entry name" value="Endonuclease-III-like_CS2"/>
</dbReference>
<dbReference type="EMBL" id="DSTU01000001">
    <property type="protein sequence ID" value="HFJ53085.1"/>
    <property type="molecule type" value="Genomic_DNA"/>
</dbReference>
<comment type="cofactor">
    <cofactor evidence="1">
        <name>[4Fe-4S] cluster</name>
        <dbReference type="ChEBI" id="CHEBI:49883"/>
    </cofactor>
</comment>
<dbReference type="PROSITE" id="PS01155">
    <property type="entry name" value="ENDONUCLEASE_III_2"/>
    <property type="match status" value="1"/>
</dbReference>
<evidence type="ECO:0000256" key="9">
    <source>
        <dbReference type="ARBA" id="ARBA00023125"/>
    </source>
</evidence>
<evidence type="ECO:0000256" key="8">
    <source>
        <dbReference type="ARBA" id="ARBA00023014"/>
    </source>
</evidence>
<organism evidence="15">
    <name type="scientific">candidate division WOR-3 bacterium</name>
    <dbReference type="NCBI Taxonomy" id="2052148"/>
    <lineage>
        <taxon>Bacteria</taxon>
        <taxon>Bacteria division WOR-3</taxon>
    </lineage>
</organism>
<evidence type="ECO:0000256" key="7">
    <source>
        <dbReference type="ARBA" id="ARBA00023004"/>
    </source>
</evidence>
<keyword evidence="7" id="KW-0408">Iron</keyword>
<feature type="domain" description="HhH-GPD" evidence="13">
    <location>
        <begin position="15"/>
        <end position="162"/>
    </location>
</feature>
<keyword evidence="9" id="KW-0238">DNA-binding</keyword>
<keyword evidence="12" id="KW-0326">Glycosidase</keyword>
<dbReference type="AlphaFoldDB" id="A0A7C3IW00"/>
<evidence type="ECO:0000259" key="13">
    <source>
        <dbReference type="SMART" id="SM00478"/>
    </source>
</evidence>
<dbReference type="GO" id="GO:0006285">
    <property type="term" value="P:base-excision repair, AP site formation"/>
    <property type="evidence" value="ECO:0007669"/>
    <property type="project" value="TreeGrafter"/>
</dbReference>
<dbReference type="FunFam" id="1.10.340.30:FF:000001">
    <property type="entry name" value="Endonuclease III"/>
    <property type="match status" value="1"/>
</dbReference>
<dbReference type="EMBL" id="DSLG01000007">
    <property type="protein sequence ID" value="HEA87612.1"/>
    <property type="molecule type" value="Genomic_DNA"/>
</dbReference>
<dbReference type="Gene3D" id="1.10.340.30">
    <property type="entry name" value="Hypothetical protein, domain 2"/>
    <property type="match status" value="1"/>
</dbReference>
<keyword evidence="6" id="KW-0378">Hydrolase</keyword>
<proteinExistence type="inferred from homology"/>
<keyword evidence="11" id="KW-0456">Lyase</keyword>
<dbReference type="InterPro" id="IPR000445">
    <property type="entry name" value="HhH_motif"/>
</dbReference>
<dbReference type="GO" id="GO:0046872">
    <property type="term" value="F:metal ion binding"/>
    <property type="evidence" value="ECO:0007669"/>
    <property type="project" value="UniProtKB-KW"/>
</dbReference>
<sequence length="192" mass="21448">MPDQDPWRVLVGAVLSTRTRDEVTVEAVRRLLKRAPDPQALCRLDIATIRRLIYPVGFYRTKAELLRKMAEEIITRHQGAVPRSRTALLALPGVGPKVANIVLARGLGIPAIAVDTHVHRIANRLGLVKTRKPAETERKLMAVVPEECWIELNPLLVALGQTICLPRNPRCQLCPLDPLCPKRGLSRARMSR</sequence>
<keyword evidence="4" id="KW-0479">Metal-binding</keyword>
<evidence type="ECO:0000256" key="1">
    <source>
        <dbReference type="ARBA" id="ARBA00001966"/>
    </source>
</evidence>
<evidence type="ECO:0000256" key="4">
    <source>
        <dbReference type="ARBA" id="ARBA00022723"/>
    </source>
</evidence>
<keyword evidence="5" id="KW-0227">DNA damage</keyword>
<dbReference type="PANTHER" id="PTHR43286:SF1">
    <property type="entry name" value="ENDONUCLEASE III-LIKE PROTEIN 1"/>
    <property type="match status" value="1"/>
</dbReference>
<dbReference type="GO" id="GO:0051539">
    <property type="term" value="F:4 iron, 4 sulfur cluster binding"/>
    <property type="evidence" value="ECO:0007669"/>
    <property type="project" value="UniProtKB-KW"/>
</dbReference>
<dbReference type="Pfam" id="PF00633">
    <property type="entry name" value="HHH"/>
    <property type="match status" value="1"/>
</dbReference>
<dbReference type="GO" id="GO:0000703">
    <property type="term" value="F:oxidized pyrimidine nucleobase lesion DNA N-glycosylase activity"/>
    <property type="evidence" value="ECO:0007669"/>
    <property type="project" value="TreeGrafter"/>
</dbReference>
<comment type="similarity">
    <text evidence="2">Belongs to the Nth/MutY family.</text>
</comment>
<dbReference type="GO" id="GO:0006289">
    <property type="term" value="P:nucleotide-excision repair"/>
    <property type="evidence" value="ECO:0007669"/>
    <property type="project" value="TreeGrafter"/>
</dbReference>
<dbReference type="PANTHER" id="PTHR43286">
    <property type="entry name" value="ENDONUCLEASE III-LIKE PROTEIN 1"/>
    <property type="match status" value="1"/>
</dbReference>
<dbReference type="GO" id="GO:0003677">
    <property type="term" value="F:DNA binding"/>
    <property type="evidence" value="ECO:0007669"/>
    <property type="project" value="UniProtKB-KW"/>
</dbReference>
<dbReference type="InterPro" id="IPR003265">
    <property type="entry name" value="HhH-GPD_domain"/>
</dbReference>
<dbReference type="FunFam" id="1.10.1670.10:FF:000001">
    <property type="entry name" value="Endonuclease III"/>
    <property type="match status" value="1"/>
</dbReference>
<dbReference type="PIRSF" id="PIRSF001435">
    <property type="entry name" value="Nth"/>
    <property type="match status" value="1"/>
</dbReference>
<gene>
    <name evidence="14" type="ORF">ENP94_06355</name>
    <name evidence="15" type="ORF">ENS16_00100</name>
</gene>
<dbReference type="PROSITE" id="PS00764">
    <property type="entry name" value="ENDONUCLEASE_III_1"/>
    <property type="match status" value="1"/>
</dbReference>
<evidence type="ECO:0000313" key="14">
    <source>
        <dbReference type="EMBL" id="HEA87612.1"/>
    </source>
</evidence>
<dbReference type="InterPro" id="IPR004035">
    <property type="entry name" value="Endouclease-III_FeS-bd_BS"/>
</dbReference>
<dbReference type="Pfam" id="PF00730">
    <property type="entry name" value="HhH-GPD"/>
    <property type="match status" value="1"/>
</dbReference>
<keyword evidence="8" id="KW-0411">Iron-sulfur</keyword>
<evidence type="ECO:0000256" key="5">
    <source>
        <dbReference type="ARBA" id="ARBA00022763"/>
    </source>
</evidence>
<dbReference type="SMART" id="SM00478">
    <property type="entry name" value="ENDO3c"/>
    <property type="match status" value="1"/>
</dbReference>
<dbReference type="Gene3D" id="1.10.1670.10">
    <property type="entry name" value="Helix-hairpin-Helix base-excision DNA repair enzymes (C-terminal)"/>
    <property type="match status" value="1"/>
</dbReference>
<dbReference type="CDD" id="cd00056">
    <property type="entry name" value="ENDO3c"/>
    <property type="match status" value="1"/>
</dbReference>
<keyword evidence="3" id="KW-0004">4Fe-4S</keyword>
<evidence type="ECO:0000256" key="10">
    <source>
        <dbReference type="ARBA" id="ARBA00023204"/>
    </source>
</evidence>
<evidence type="ECO:0000313" key="15">
    <source>
        <dbReference type="EMBL" id="HFJ53085.1"/>
    </source>
</evidence>
<accession>A0A7C3IW00</accession>